<evidence type="ECO:0000256" key="5">
    <source>
        <dbReference type="PROSITE-ProRule" id="PRU01248"/>
    </source>
</evidence>
<name>A0ABV9WJ37_9ACTN</name>
<evidence type="ECO:0000256" key="2">
    <source>
        <dbReference type="ARBA" id="ARBA00022908"/>
    </source>
</evidence>
<dbReference type="InterPro" id="IPR050090">
    <property type="entry name" value="Tyrosine_recombinase_XerCD"/>
</dbReference>
<feature type="domain" description="Core-binding (CB)" evidence="8">
    <location>
        <begin position="81"/>
        <end position="160"/>
    </location>
</feature>
<dbReference type="Pfam" id="PF00589">
    <property type="entry name" value="Phage_integrase"/>
    <property type="match status" value="1"/>
</dbReference>
<dbReference type="CDD" id="cd01189">
    <property type="entry name" value="INT_ICEBs1_C_like"/>
    <property type="match status" value="1"/>
</dbReference>
<evidence type="ECO:0000259" key="7">
    <source>
        <dbReference type="PROSITE" id="PS51898"/>
    </source>
</evidence>
<dbReference type="InterPro" id="IPR010998">
    <property type="entry name" value="Integrase_recombinase_N"/>
</dbReference>
<comment type="similarity">
    <text evidence="1">Belongs to the 'phage' integrase family.</text>
</comment>
<evidence type="ECO:0000313" key="9">
    <source>
        <dbReference type="EMBL" id="MFC5008404.1"/>
    </source>
</evidence>
<evidence type="ECO:0000256" key="6">
    <source>
        <dbReference type="SAM" id="MobiDB-lite"/>
    </source>
</evidence>
<keyword evidence="10" id="KW-1185">Reference proteome</keyword>
<keyword evidence="3 5" id="KW-0238">DNA-binding</keyword>
<gene>
    <name evidence="9" type="ORF">ACFPIJ_62670</name>
</gene>
<feature type="domain" description="Tyr recombinase" evidence="7">
    <location>
        <begin position="183"/>
        <end position="393"/>
    </location>
</feature>
<dbReference type="InterPro" id="IPR002104">
    <property type="entry name" value="Integrase_catalytic"/>
</dbReference>
<dbReference type="InterPro" id="IPR011010">
    <property type="entry name" value="DNA_brk_join_enz"/>
</dbReference>
<dbReference type="RefSeq" id="WP_380129102.1">
    <property type="nucleotide sequence ID" value="NZ_JBHSIU010000131.1"/>
</dbReference>
<evidence type="ECO:0000256" key="3">
    <source>
        <dbReference type="ARBA" id="ARBA00023125"/>
    </source>
</evidence>
<accession>A0ABV9WJ37</accession>
<dbReference type="Gene3D" id="1.10.150.130">
    <property type="match status" value="1"/>
</dbReference>
<protein>
    <submittedName>
        <fullName evidence="9">Tyrosine-type recombinase/integrase</fullName>
    </submittedName>
</protein>
<keyword evidence="2" id="KW-0229">DNA integration</keyword>
<organism evidence="9 10">
    <name type="scientific">Dactylosporangium cerinum</name>
    <dbReference type="NCBI Taxonomy" id="1434730"/>
    <lineage>
        <taxon>Bacteria</taxon>
        <taxon>Bacillati</taxon>
        <taxon>Actinomycetota</taxon>
        <taxon>Actinomycetes</taxon>
        <taxon>Micromonosporales</taxon>
        <taxon>Micromonosporaceae</taxon>
        <taxon>Dactylosporangium</taxon>
    </lineage>
</organism>
<dbReference type="PANTHER" id="PTHR30349">
    <property type="entry name" value="PHAGE INTEGRASE-RELATED"/>
    <property type="match status" value="1"/>
</dbReference>
<evidence type="ECO:0000259" key="8">
    <source>
        <dbReference type="PROSITE" id="PS51900"/>
    </source>
</evidence>
<dbReference type="Proteomes" id="UP001595912">
    <property type="component" value="Unassembled WGS sequence"/>
</dbReference>
<dbReference type="PROSITE" id="PS51900">
    <property type="entry name" value="CB"/>
    <property type="match status" value="1"/>
</dbReference>
<evidence type="ECO:0000313" key="10">
    <source>
        <dbReference type="Proteomes" id="UP001595912"/>
    </source>
</evidence>
<dbReference type="InterPro" id="IPR004107">
    <property type="entry name" value="Integrase_SAM-like_N"/>
</dbReference>
<dbReference type="InterPro" id="IPR013762">
    <property type="entry name" value="Integrase-like_cat_sf"/>
</dbReference>
<dbReference type="PANTHER" id="PTHR30349:SF64">
    <property type="entry name" value="PROPHAGE INTEGRASE INTD-RELATED"/>
    <property type="match status" value="1"/>
</dbReference>
<dbReference type="Gene3D" id="1.10.443.10">
    <property type="entry name" value="Intergrase catalytic core"/>
    <property type="match status" value="1"/>
</dbReference>
<dbReference type="PROSITE" id="PS51898">
    <property type="entry name" value="TYR_RECOMBINASE"/>
    <property type="match status" value="1"/>
</dbReference>
<dbReference type="SUPFAM" id="SSF56349">
    <property type="entry name" value="DNA breaking-rejoining enzymes"/>
    <property type="match status" value="1"/>
</dbReference>
<feature type="region of interest" description="Disordered" evidence="6">
    <location>
        <begin position="389"/>
        <end position="418"/>
    </location>
</feature>
<proteinExistence type="inferred from homology"/>
<sequence>MAHVEDRWYKVVRLPDNKTVRVKTKLFGKGLRYRVRYIAPNGRERSKSFPDRAKKAAEEFLVSVEADKFRGVYVDPGAGRITFHAYAEKWMRTSRMKESTRQGWEIKLRLHILPFFGARQLGSIRPEDIREWDTELTPRYAPSTRAVTWDVLHAILNAAVDDKRIGTNPCAATSVVAPKPDARKVVPWKVDRVIAVRTGLSTRYRVTVDVAAGCGLRVGEVFGLAVDDLDLDGGWLHVRRQVKRVRSRLVFGLPKSDKERRVPLPGHVASELQGHMAAIAPVAVTLPWESPTSTQLVTARLVFTNALGKAVNPAVFDLNHWQKALAAAGVDRGSTRSNGMHALRHFYASALLDAGETIRAVSEYLGHADTAFTLRTYTHLMPASQNRTRGAIDGLLGGSRPDDGLAEDTDAETPGQGR</sequence>
<dbReference type="InterPro" id="IPR044068">
    <property type="entry name" value="CB"/>
</dbReference>
<reference evidence="10" key="1">
    <citation type="journal article" date="2019" name="Int. J. Syst. Evol. Microbiol.">
        <title>The Global Catalogue of Microorganisms (GCM) 10K type strain sequencing project: providing services to taxonomists for standard genome sequencing and annotation.</title>
        <authorList>
            <consortium name="The Broad Institute Genomics Platform"/>
            <consortium name="The Broad Institute Genome Sequencing Center for Infectious Disease"/>
            <person name="Wu L."/>
            <person name="Ma J."/>
        </authorList>
    </citation>
    <scope>NUCLEOTIDE SEQUENCE [LARGE SCALE GENOMIC DNA]</scope>
    <source>
        <strain evidence="10">CGMCC 4.7152</strain>
    </source>
</reference>
<comment type="caution">
    <text evidence="9">The sequence shown here is derived from an EMBL/GenBank/DDBJ whole genome shotgun (WGS) entry which is preliminary data.</text>
</comment>
<evidence type="ECO:0000256" key="1">
    <source>
        <dbReference type="ARBA" id="ARBA00008857"/>
    </source>
</evidence>
<keyword evidence="4" id="KW-0233">DNA recombination</keyword>
<dbReference type="EMBL" id="JBHSIU010000131">
    <property type="protein sequence ID" value="MFC5008404.1"/>
    <property type="molecule type" value="Genomic_DNA"/>
</dbReference>
<dbReference type="Pfam" id="PF14659">
    <property type="entry name" value="Phage_int_SAM_3"/>
    <property type="match status" value="1"/>
</dbReference>
<evidence type="ECO:0000256" key="4">
    <source>
        <dbReference type="ARBA" id="ARBA00023172"/>
    </source>
</evidence>